<keyword evidence="4 9" id="KW-0479">Metal-binding</keyword>
<keyword evidence="6 9" id="KW-0378">Hydrolase</keyword>
<keyword evidence="3 9" id="KW-0645">Protease</keyword>
<dbReference type="PANTHER" id="PTHR12147">
    <property type="entry name" value="METALLOPEPTIDASE M28 FAMILY MEMBER"/>
    <property type="match status" value="1"/>
</dbReference>
<evidence type="ECO:0000256" key="9">
    <source>
        <dbReference type="RuleBase" id="RU361240"/>
    </source>
</evidence>
<comment type="caution">
    <text evidence="11">The sequence shown here is derived from an EMBL/GenBank/DDBJ whole genome shotgun (WGS) entry which is preliminary data.</text>
</comment>
<dbReference type="InterPro" id="IPR007484">
    <property type="entry name" value="Peptidase_M28"/>
</dbReference>
<gene>
    <name evidence="11" type="primary">LAP1_1</name>
    <name evidence="11" type="ORF">C6P46_004021</name>
</gene>
<evidence type="ECO:0000256" key="6">
    <source>
        <dbReference type="ARBA" id="ARBA00022801"/>
    </source>
</evidence>
<evidence type="ECO:0000259" key="10">
    <source>
        <dbReference type="Pfam" id="PF04389"/>
    </source>
</evidence>
<keyword evidence="12" id="KW-1185">Reference proteome</keyword>
<organism evidence="11 12">
    <name type="scientific">Rhodotorula mucilaginosa</name>
    <name type="common">Yeast</name>
    <name type="synonym">Rhodotorula rubra</name>
    <dbReference type="NCBI Taxonomy" id="5537"/>
    <lineage>
        <taxon>Eukaryota</taxon>
        <taxon>Fungi</taxon>
        <taxon>Dikarya</taxon>
        <taxon>Basidiomycota</taxon>
        <taxon>Pucciniomycotina</taxon>
        <taxon>Microbotryomycetes</taxon>
        <taxon>Sporidiobolales</taxon>
        <taxon>Sporidiobolaceae</taxon>
        <taxon>Rhodotorula</taxon>
    </lineage>
</organism>
<evidence type="ECO:0000313" key="12">
    <source>
        <dbReference type="Proteomes" id="UP000777482"/>
    </source>
</evidence>
<comment type="cofactor">
    <cofactor evidence="1">
        <name>Zn(2+)</name>
        <dbReference type="ChEBI" id="CHEBI:29105"/>
    </cofactor>
</comment>
<evidence type="ECO:0000313" key="11">
    <source>
        <dbReference type="EMBL" id="KAG0661424.1"/>
    </source>
</evidence>
<keyword evidence="5 9" id="KW-0732">Signal</keyword>
<feature type="domain" description="Peptidase M28" evidence="10">
    <location>
        <begin position="208"/>
        <end position="401"/>
    </location>
</feature>
<evidence type="ECO:0000256" key="5">
    <source>
        <dbReference type="ARBA" id="ARBA00022729"/>
    </source>
</evidence>
<reference evidence="11 12" key="1">
    <citation type="submission" date="2020-11" db="EMBL/GenBank/DDBJ databases">
        <title>Kefir isolates.</title>
        <authorList>
            <person name="Marcisauskas S."/>
            <person name="Kim Y."/>
            <person name="Blasche S."/>
        </authorList>
    </citation>
    <scope>NUCLEOTIDE SEQUENCE [LARGE SCALE GENOMIC DNA]</scope>
    <source>
        <strain evidence="11 12">KR</strain>
    </source>
</reference>
<feature type="signal peptide" evidence="9">
    <location>
        <begin position="1"/>
        <end position="18"/>
    </location>
</feature>
<feature type="chain" id="PRO_5040529358" description="Peptide hydrolase" evidence="9">
    <location>
        <begin position="19"/>
        <end position="419"/>
    </location>
</feature>
<sequence length="419" mass="45518">MRFTSTLVAACLATLATALPLQDSPNGQQIAFAAVPPSLRSRPDIAAAVAALPLEHAVQLEQFIADLPEVVQIRLGEDEDPITMTEGEKALLTLTGTRFIDVTNEQQILTTAVREVFPNKLSYQKKDLEPLFKRLDQANMRKFLSSFTAFRTRYYRSETGAQSQKFLLGQVEQIAASNKDLKVDVREFKHPWGQHSIIARFEPEGHDLSGNSTDGIVILGAHQDSTNLLPFLPAPGADDDASGTTSILSAFKSLVESGFKPTHSPVELHWMSAEEGGLLGSQAIAQDYASRGVKVRAMLQMDMTAYVKPGTTPTIGIIQDFVDPDFTAYLTKIVAEYADIKSVETKCGYACSDHASWSKVGVPSAFTIESAFEDSDHNIHSTRDTIDQEGYSIEHIAEFAKVALALAVELGGGASVVQA</sequence>
<dbReference type="Gene3D" id="3.40.630.10">
    <property type="entry name" value="Zn peptidases"/>
    <property type="match status" value="1"/>
</dbReference>
<dbReference type="AlphaFoldDB" id="A0A9P7B6R1"/>
<accession>A0A9P7B6R1</accession>
<dbReference type="InterPro" id="IPR045175">
    <property type="entry name" value="M28_fam"/>
</dbReference>
<proteinExistence type="inferred from homology"/>
<dbReference type="CDD" id="cd03879">
    <property type="entry name" value="M28_AAP"/>
    <property type="match status" value="1"/>
</dbReference>
<dbReference type="GO" id="GO:0004177">
    <property type="term" value="F:aminopeptidase activity"/>
    <property type="evidence" value="ECO:0007669"/>
    <property type="project" value="UniProtKB-KW"/>
</dbReference>
<evidence type="ECO:0000256" key="1">
    <source>
        <dbReference type="ARBA" id="ARBA00001947"/>
    </source>
</evidence>
<comment type="similarity">
    <text evidence="8">Belongs to the peptidase M28 family. M28E subfamily.</text>
</comment>
<dbReference type="EC" id="3.4.-.-" evidence="9"/>
<protein>
    <recommendedName>
        <fullName evidence="9">Peptide hydrolase</fullName>
        <ecNumber evidence="9">3.4.-.-</ecNumber>
    </recommendedName>
</protein>
<evidence type="ECO:0000256" key="3">
    <source>
        <dbReference type="ARBA" id="ARBA00022670"/>
    </source>
</evidence>
<dbReference type="Proteomes" id="UP000777482">
    <property type="component" value="Unassembled WGS sequence"/>
</dbReference>
<dbReference type="PANTHER" id="PTHR12147:SF56">
    <property type="entry name" value="AMINOPEPTIDASE YDR415C-RELATED"/>
    <property type="match status" value="1"/>
</dbReference>
<evidence type="ECO:0000256" key="7">
    <source>
        <dbReference type="ARBA" id="ARBA00022833"/>
    </source>
</evidence>
<keyword evidence="2 11" id="KW-0031">Aminopeptidase</keyword>
<dbReference type="SUPFAM" id="SSF53187">
    <property type="entry name" value="Zn-dependent exopeptidases"/>
    <property type="match status" value="1"/>
</dbReference>
<dbReference type="Pfam" id="PF04389">
    <property type="entry name" value="Peptidase_M28"/>
    <property type="match status" value="1"/>
</dbReference>
<evidence type="ECO:0000256" key="4">
    <source>
        <dbReference type="ARBA" id="ARBA00022723"/>
    </source>
</evidence>
<dbReference type="FunFam" id="3.40.630.10:FF:000042">
    <property type="entry name" value="Peptide hydrolase"/>
    <property type="match status" value="1"/>
</dbReference>
<keyword evidence="7 9" id="KW-0862">Zinc</keyword>
<dbReference type="GO" id="GO:0046872">
    <property type="term" value="F:metal ion binding"/>
    <property type="evidence" value="ECO:0007669"/>
    <property type="project" value="UniProtKB-KW"/>
</dbReference>
<dbReference type="GO" id="GO:0008235">
    <property type="term" value="F:metalloexopeptidase activity"/>
    <property type="evidence" value="ECO:0007669"/>
    <property type="project" value="InterPro"/>
</dbReference>
<dbReference type="EMBL" id="PUHQ01000035">
    <property type="protein sequence ID" value="KAG0661424.1"/>
    <property type="molecule type" value="Genomic_DNA"/>
</dbReference>
<evidence type="ECO:0000256" key="8">
    <source>
        <dbReference type="ARBA" id="ARBA00043962"/>
    </source>
</evidence>
<dbReference type="OrthoDB" id="2214at2759"/>
<dbReference type="GO" id="GO:0006508">
    <property type="term" value="P:proteolysis"/>
    <property type="evidence" value="ECO:0007669"/>
    <property type="project" value="UniProtKB-KW"/>
</dbReference>
<name>A0A9P7B6R1_RHOMI</name>
<evidence type="ECO:0000256" key="2">
    <source>
        <dbReference type="ARBA" id="ARBA00022438"/>
    </source>
</evidence>